<dbReference type="KEGG" id="dfa:DFA_03048"/>
<dbReference type="GeneID" id="14877261"/>
<feature type="region of interest" description="Disordered" evidence="1">
    <location>
        <begin position="18"/>
        <end position="38"/>
    </location>
</feature>
<evidence type="ECO:0000313" key="2">
    <source>
        <dbReference type="EMBL" id="EGG24804.1"/>
    </source>
</evidence>
<dbReference type="EMBL" id="GL883006">
    <property type="protein sequence ID" value="EGG24804.1"/>
    <property type="molecule type" value="Genomic_DNA"/>
</dbReference>
<evidence type="ECO:0000256" key="1">
    <source>
        <dbReference type="SAM" id="MobiDB-lite"/>
    </source>
</evidence>
<evidence type="ECO:0000313" key="3">
    <source>
        <dbReference type="Proteomes" id="UP000007797"/>
    </source>
</evidence>
<reference evidence="3" key="1">
    <citation type="journal article" date="2011" name="Genome Res.">
        <title>Phylogeny-wide analysis of social amoeba genomes highlights ancient origins for complex intercellular communication.</title>
        <authorList>
            <person name="Heidel A.J."/>
            <person name="Lawal H.M."/>
            <person name="Felder M."/>
            <person name="Schilde C."/>
            <person name="Helps N.R."/>
            <person name="Tunggal B."/>
            <person name="Rivero F."/>
            <person name="John U."/>
            <person name="Schleicher M."/>
            <person name="Eichinger L."/>
            <person name="Platzer M."/>
            <person name="Noegel A.A."/>
            <person name="Schaap P."/>
            <person name="Gloeckner G."/>
        </authorList>
    </citation>
    <scope>NUCLEOTIDE SEQUENCE [LARGE SCALE GENOMIC DNA]</scope>
    <source>
        <strain evidence="3">SH3</strain>
    </source>
</reference>
<protein>
    <submittedName>
        <fullName evidence="2">Uncharacterized protein</fullName>
    </submittedName>
</protein>
<proteinExistence type="predicted"/>
<dbReference type="OrthoDB" id="20664at2759"/>
<name>F4PGH0_CACFS</name>
<dbReference type="STRING" id="1054147.F4PGH0"/>
<dbReference type="RefSeq" id="XP_004362655.1">
    <property type="nucleotide sequence ID" value="XM_004362598.1"/>
</dbReference>
<keyword evidence="3" id="KW-1185">Reference proteome</keyword>
<gene>
    <name evidence="2" type="ORF">DFA_03048</name>
</gene>
<sequence length="406" mass="46055">MLVECRFCLEELEVEEGDQQQHQQQQQTSLDDVDQPLEKVSSSSSTQCQYMEFTPIRVYNLSPSQLHYCVVKLQRRGVLKNLPPIYSHNDFSRSSYFVLLIIMGTLSMLMLPSTLPTQQLLQPQQHYILQSPHHHHHKSIVTTTTTMTTTSTTAGEVGGIGGGIGGGGGGMSVLSISTQHHHHPHILSFDNHSYSHRNSLLSTILKAPNHLIQDLFSSLPFKILNNNLKLTLDHFSIDNQNNQNQNQNNNNIEHNNIVYPSTSTTTTITNQLEYEMKTNIQCQIDNNGIGVLSKYHPLNCFKDKHQNNQNNQNNNNGLFKVEKEKNQFKFNNNQNNQNNNIPYILNLDHYNIPSNMNKSKNGLSMTTTTTTKTTTTHHHHHLLESVPISTNQSPLIDLFCNIIQIC</sequence>
<dbReference type="AlphaFoldDB" id="F4PGH0"/>
<accession>F4PGH0</accession>
<dbReference type="Proteomes" id="UP000007797">
    <property type="component" value="Unassembled WGS sequence"/>
</dbReference>
<organism evidence="2 3">
    <name type="scientific">Cavenderia fasciculata</name>
    <name type="common">Slime mold</name>
    <name type="synonym">Dictyostelium fasciculatum</name>
    <dbReference type="NCBI Taxonomy" id="261658"/>
    <lineage>
        <taxon>Eukaryota</taxon>
        <taxon>Amoebozoa</taxon>
        <taxon>Evosea</taxon>
        <taxon>Eumycetozoa</taxon>
        <taxon>Dictyostelia</taxon>
        <taxon>Acytosteliales</taxon>
        <taxon>Cavenderiaceae</taxon>
        <taxon>Cavenderia</taxon>
    </lineage>
</organism>